<sequence>MDWIPAISSTSALVVLIFLSRNLIVTRLMNAVKHEYDSKLEVLKADLSKKEKEIEALRQVGFSGLQQRQTVLFNKQVEAVELLWAATCKLYLGKPLSEMMLRVKTEEVSKAISQDANLQKFFKYISMHTDMEKMTKVDAQPARPFVSKLAWAYYSAYSSIIWHYVLQAKLFENGLGDSLLDVEKMTNMVSVALPHQEEFIKKFGVGAFGYLLDELQDKILLELDSMLSGKTLDSTALEKAAKIQALAQELSKENKDLTSQASGPPQSGALS</sequence>
<feature type="coiled-coil region" evidence="1">
    <location>
        <begin position="33"/>
        <end position="60"/>
    </location>
</feature>
<keyword evidence="3" id="KW-1185">Reference proteome</keyword>
<dbReference type="EMBL" id="JAVDWR010000010">
    <property type="protein sequence ID" value="MDR7121961.1"/>
    <property type="molecule type" value="Genomic_DNA"/>
</dbReference>
<comment type="caution">
    <text evidence="2">The sequence shown here is derived from an EMBL/GenBank/DDBJ whole genome shotgun (WGS) entry which is preliminary data.</text>
</comment>
<protein>
    <submittedName>
        <fullName evidence="2">Uncharacterized protein</fullName>
    </submittedName>
</protein>
<proteinExistence type="predicted"/>
<evidence type="ECO:0000256" key="1">
    <source>
        <dbReference type="SAM" id="Coils"/>
    </source>
</evidence>
<evidence type="ECO:0000313" key="2">
    <source>
        <dbReference type="EMBL" id="MDR7121961.1"/>
    </source>
</evidence>
<dbReference type="Proteomes" id="UP001257909">
    <property type="component" value="Unassembled WGS sequence"/>
</dbReference>
<keyword evidence="1" id="KW-0175">Coiled coil</keyword>
<organism evidence="2 3">
    <name type="scientific">Rheinheimera soli</name>
    <dbReference type="NCBI Taxonomy" id="443616"/>
    <lineage>
        <taxon>Bacteria</taxon>
        <taxon>Pseudomonadati</taxon>
        <taxon>Pseudomonadota</taxon>
        <taxon>Gammaproteobacteria</taxon>
        <taxon>Chromatiales</taxon>
        <taxon>Chromatiaceae</taxon>
        <taxon>Rheinheimera</taxon>
    </lineage>
</organism>
<reference evidence="2 3" key="1">
    <citation type="submission" date="2023-07" db="EMBL/GenBank/DDBJ databases">
        <title>Sorghum-associated microbial communities from plants grown in Nebraska, USA.</title>
        <authorList>
            <person name="Schachtman D."/>
        </authorList>
    </citation>
    <scope>NUCLEOTIDE SEQUENCE [LARGE SCALE GENOMIC DNA]</scope>
    <source>
        <strain evidence="2 3">4138</strain>
    </source>
</reference>
<evidence type="ECO:0000313" key="3">
    <source>
        <dbReference type="Proteomes" id="UP001257909"/>
    </source>
</evidence>
<accession>A0ABU1W1X3</accession>
<name>A0ABU1W1X3_9GAMM</name>
<gene>
    <name evidence="2" type="ORF">J2W69_002918</name>
</gene>
<dbReference type="RefSeq" id="WP_310279730.1">
    <property type="nucleotide sequence ID" value="NZ_JAVDWR010000010.1"/>
</dbReference>